<dbReference type="InterPro" id="IPR001949">
    <property type="entry name" value="NADH-UbQ_OxRdtase_51kDa_CS"/>
</dbReference>
<feature type="domain" description="4Fe-4S ferredoxin-type" evidence="6">
    <location>
        <begin position="554"/>
        <end position="583"/>
    </location>
</feature>
<dbReference type="InterPro" id="IPR017900">
    <property type="entry name" value="4Fe4S_Fe_S_CS"/>
</dbReference>
<dbReference type="PROSITE" id="PS51379">
    <property type="entry name" value="4FE4S_FER_2"/>
    <property type="match status" value="2"/>
</dbReference>
<keyword evidence="2" id="KW-0004">4Fe-4S</keyword>
<dbReference type="SUPFAM" id="SSF140490">
    <property type="entry name" value="Nqo1C-terminal domain-like"/>
    <property type="match status" value="1"/>
</dbReference>
<reference evidence="7 8" key="1">
    <citation type="journal article" date="2016" name="Nat. Commun.">
        <title>Thousands of microbial genomes shed light on interconnected biogeochemical processes in an aquifer system.</title>
        <authorList>
            <person name="Anantharaman K."/>
            <person name="Brown C.T."/>
            <person name="Hug L.A."/>
            <person name="Sharon I."/>
            <person name="Castelle C.J."/>
            <person name="Probst A.J."/>
            <person name="Thomas B.C."/>
            <person name="Singh A."/>
            <person name="Wilkins M.J."/>
            <person name="Karaoz U."/>
            <person name="Brodie E.L."/>
            <person name="Williams K.H."/>
            <person name="Hubbard S.S."/>
            <person name="Banfield J.F."/>
        </authorList>
    </citation>
    <scope>NUCLEOTIDE SEQUENCE [LARGE SCALE GENOMIC DNA]</scope>
</reference>
<sequence>MKISVGMSTCGCATGAKGVYEAILAEVAKENLKPRITMTGCIGLCHAEPIVDISMPKFPRITYGKVKPQEVSNILKDTISGKVSSKAIGRTDEDKFPISGFTKRLLSDGKSQQALSVPLINTTPFYKKQVKIAMRNCGIIDPNNISEYIARDGYFSLAKVLKEKKPEKVISDVEKSGIRGRGGAGFPTGRKWAVARKAQGKTKYVICNADEGDPGAYMDRSILEGDPHSIIEGMIIAAYAIGATQGYIYVRSEYPIAIEKLETALKMARDAGLLGKGIMKTGFDFDIKITQGAGAFVCGEETALIRSIEGSWGEPRQRPPYPAIAGLWDMPTVINNVETLANIPAIIAKGAEWFSSMGTKDSKGTKVFSLVGKIKNVGLVEVPMGITLSEIIFDIGGGIPKDKKVKAVQTGGPSGGCIPANMLNLPIDYDELKKAGSIMGSGGMVVMDEDTCMVDIAKYFLSYLEDESCGKCVPCRVGVRKMREIVEDITRGNGRAEDIELLEEMAQSIKDGSFCNLGATAPNPVLTTLRYFRDEYEAHINEKKCPAGVCKKLIKYRIEPSTCIACGKCIEACPVDAITGEKKKAHVIDVKKCTKCSACKEICPVDAVVTK</sequence>
<dbReference type="Gene3D" id="3.40.50.11540">
    <property type="entry name" value="NADH-ubiquinone oxidoreductase 51kDa subunit"/>
    <property type="match status" value="1"/>
</dbReference>
<dbReference type="PANTHER" id="PTHR43578:SF3">
    <property type="entry name" value="NADH-QUINONE OXIDOREDUCTASE SUBUNIT F"/>
    <property type="match status" value="1"/>
</dbReference>
<comment type="caution">
    <text evidence="7">The sequence shown here is derived from an EMBL/GenBank/DDBJ whole genome shotgun (WGS) entry which is preliminary data.</text>
</comment>
<dbReference type="Gene3D" id="1.20.1440.230">
    <property type="entry name" value="NADH-ubiquinone oxidoreductase 51kDa subunit, iron-sulphur binding domain"/>
    <property type="match status" value="1"/>
</dbReference>
<dbReference type="PANTHER" id="PTHR43578">
    <property type="entry name" value="NADH-QUINONE OXIDOREDUCTASE SUBUNIT F"/>
    <property type="match status" value="1"/>
</dbReference>
<dbReference type="Gene3D" id="6.10.250.1450">
    <property type="match status" value="1"/>
</dbReference>
<dbReference type="PROSITE" id="PS00198">
    <property type="entry name" value="4FE4S_FER_1"/>
    <property type="match status" value="2"/>
</dbReference>
<dbReference type="InterPro" id="IPR037225">
    <property type="entry name" value="Nuo51_FMN-bd_sf"/>
</dbReference>
<keyword evidence="3" id="KW-0479">Metal-binding</keyword>
<dbReference type="EMBL" id="MGDI01000005">
    <property type="protein sequence ID" value="OGL54950.1"/>
    <property type="molecule type" value="Genomic_DNA"/>
</dbReference>
<evidence type="ECO:0000256" key="2">
    <source>
        <dbReference type="ARBA" id="ARBA00022485"/>
    </source>
</evidence>
<dbReference type="FunFam" id="1.20.1440.230:FF:000001">
    <property type="entry name" value="Mitochondrial NADH dehydrogenase flavoprotein 1"/>
    <property type="match status" value="1"/>
</dbReference>
<dbReference type="Pfam" id="PF01512">
    <property type="entry name" value="Complex1_51K"/>
    <property type="match status" value="1"/>
</dbReference>
<dbReference type="PROSITE" id="PS00645">
    <property type="entry name" value="COMPLEX1_51K_2"/>
    <property type="match status" value="1"/>
</dbReference>
<organism evidence="7 8">
    <name type="scientific">Candidatus Schekmanbacteria bacterium RIFCSPLOWO2_12_FULL_38_15</name>
    <dbReference type="NCBI Taxonomy" id="1817883"/>
    <lineage>
        <taxon>Bacteria</taxon>
        <taxon>Candidatus Schekmaniibacteriota</taxon>
    </lineage>
</organism>
<evidence type="ECO:0000256" key="4">
    <source>
        <dbReference type="ARBA" id="ARBA00023004"/>
    </source>
</evidence>
<protein>
    <submittedName>
        <fullName evidence="7">NADH dehydrogenase</fullName>
    </submittedName>
</protein>
<dbReference type="Pfam" id="PF10589">
    <property type="entry name" value="NADH_4Fe-4S"/>
    <property type="match status" value="1"/>
</dbReference>
<dbReference type="InterPro" id="IPR017896">
    <property type="entry name" value="4Fe4S_Fe-S-bd"/>
</dbReference>
<dbReference type="SUPFAM" id="SSF54862">
    <property type="entry name" value="4Fe-4S ferredoxins"/>
    <property type="match status" value="1"/>
</dbReference>
<evidence type="ECO:0000256" key="5">
    <source>
        <dbReference type="ARBA" id="ARBA00023014"/>
    </source>
</evidence>
<proteinExistence type="inferred from homology"/>
<dbReference type="Gene3D" id="3.40.30.10">
    <property type="entry name" value="Glutaredoxin"/>
    <property type="match status" value="1"/>
</dbReference>
<comment type="similarity">
    <text evidence="1">Belongs to the complex I 51 kDa subunit family.</text>
</comment>
<evidence type="ECO:0000259" key="6">
    <source>
        <dbReference type="PROSITE" id="PS51379"/>
    </source>
</evidence>
<keyword evidence="5" id="KW-0411">Iron-sulfur</keyword>
<dbReference type="GO" id="GO:0046872">
    <property type="term" value="F:metal ion binding"/>
    <property type="evidence" value="ECO:0007669"/>
    <property type="project" value="UniProtKB-KW"/>
</dbReference>
<dbReference type="CDD" id="cd02980">
    <property type="entry name" value="TRX_Fd_family"/>
    <property type="match status" value="1"/>
</dbReference>
<dbReference type="SUPFAM" id="SSF142984">
    <property type="entry name" value="Nqo1 middle domain-like"/>
    <property type="match status" value="1"/>
</dbReference>
<dbReference type="FunFam" id="3.40.50.11540:FF:000001">
    <property type="entry name" value="NADH dehydrogenase [ubiquinone] flavoprotein 1, mitochondrial"/>
    <property type="match status" value="1"/>
</dbReference>
<dbReference type="GO" id="GO:0010181">
    <property type="term" value="F:FMN binding"/>
    <property type="evidence" value="ECO:0007669"/>
    <property type="project" value="InterPro"/>
</dbReference>
<accession>A0A1F7SME2</accession>
<dbReference type="InterPro" id="IPR019575">
    <property type="entry name" value="Nuop51_4Fe4S-bd"/>
</dbReference>
<dbReference type="InterPro" id="IPR011538">
    <property type="entry name" value="Nuo51_FMN-bd"/>
</dbReference>
<evidence type="ECO:0000256" key="3">
    <source>
        <dbReference type="ARBA" id="ARBA00022723"/>
    </source>
</evidence>
<dbReference type="SMART" id="SM00928">
    <property type="entry name" value="NADH_4Fe-4S"/>
    <property type="match status" value="1"/>
</dbReference>
<gene>
    <name evidence="7" type="ORF">A3G31_01825</name>
</gene>
<dbReference type="SUPFAM" id="SSF52833">
    <property type="entry name" value="Thioredoxin-like"/>
    <property type="match status" value="1"/>
</dbReference>
<feature type="domain" description="4Fe-4S ferredoxin-type" evidence="6">
    <location>
        <begin position="584"/>
        <end position="611"/>
    </location>
</feature>
<dbReference type="Proteomes" id="UP000178082">
    <property type="component" value="Unassembled WGS sequence"/>
</dbReference>
<name>A0A1F7SME2_9BACT</name>
<evidence type="ECO:0000313" key="8">
    <source>
        <dbReference type="Proteomes" id="UP000178082"/>
    </source>
</evidence>
<dbReference type="AlphaFoldDB" id="A0A1F7SME2"/>
<evidence type="ECO:0000313" key="7">
    <source>
        <dbReference type="EMBL" id="OGL54950.1"/>
    </source>
</evidence>
<dbReference type="InterPro" id="IPR036249">
    <property type="entry name" value="Thioredoxin-like_sf"/>
</dbReference>
<evidence type="ECO:0000256" key="1">
    <source>
        <dbReference type="ARBA" id="ARBA00007523"/>
    </source>
</evidence>
<dbReference type="GO" id="GO:0008137">
    <property type="term" value="F:NADH dehydrogenase (ubiquinone) activity"/>
    <property type="evidence" value="ECO:0007669"/>
    <property type="project" value="InterPro"/>
</dbReference>
<dbReference type="SUPFAM" id="SSF142019">
    <property type="entry name" value="Nqo1 FMN-binding domain-like"/>
    <property type="match status" value="1"/>
</dbReference>
<dbReference type="Gene3D" id="3.10.20.600">
    <property type="match status" value="1"/>
</dbReference>
<dbReference type="InterPro" id="IPR037207">
    <property type="entry name" value="Nuop51_4Fe4S-bd_sf"/>
</dbReference>
<keyword evidence="4" id="KW-0408">Iron</keyword>
<dbReference type="NCBIfam" id="NF010120">
    <property type="entry name" value="PRK13596.1"/>
    <property type="match status" value="1"/>
</dbReference>
<dbReference type="Pfam" id="PF14697">
    <property type="entry name" value="Fer4_21"/>
    <property type="match status" value="1"/>
</dbReference>
<dbReference type="STRING" id="1817883.A3G31_01825"/>
<dbReference type="GO" id="GO:0051539">
    <property type="term" value="F:4 iron, 4 sulfur cluster binding"/>
    <property type="evidence" value="ECO:0007669"/>
    <property type="project" value="UniProtKB-KW"/>
</dbReference>
<dbReference type="Gene3D" id="3.30.70.20">
    <property type="match status" value="1"/>
</dbReference>